<feature type="region of interest" description="Disordered" evidence="2">
    <location>
        <begin position="827"/>
        <end position="915"/>
    </location>
</feature>
<dbReference type="InterPro" id="IPR016024">
    <property type="entry name" value="ARM-type_fold"/>
</dbReference>
<dbReference type="PANTHER" id="PTHR12790:SF0">
    <property type="entry name" value="RNA POLYMERASE I-SPECIFIC TRANSCRIPTION INITIATION FACTOR RRN3-RELATED"/>
    <property type="match status" value="1"/>
</dbReference>
<accession>A0A2S5AZG6</accession>
<feature type="compositionally biased region" description="Basic and acidic residues" evidence="2">
    <location>
        <begin position="364"/>
        <end position="374"/>
    </location>
</feature>
<dbReference type="STRING" id="741276.A0A2S5AZG6"/>
<reference evidence="3 4" key="1">
    <citation type="journal article" date="2018" name="Front. Microbiol.">
        <title>Prospects for Fungal Bioremediation of Acidic Radioactive Waste Sites: Characterization and Genome Sequence of Rhodotorula taiwanensis MD1149.</title>
        <authorList>
            <person name="Tkavc R."/>
            <person name="Matrosova V.Y."/>
            <person name="Grichenko O.E."/>
            <person name="Gostincar C."/>
            <person name="Volpe R.P."/>
            <person name="Klimenkova P."/>
            <person name="Gaidamakova E.K."/>
            <person name="Zhou C.E."/>
            <person name="Stewart B.J."/>
            <person name="Lyman M.G."/>
            <person name="Malfatti S.A."/>
            <person name="Rubinfeld B."/>
            <person name="Courtot M."/>
            <person name="Singh J."/>
            <person name="Dalgard C.L."/>
            <person name="Hamilton T."/>
            <person name="Frey K.G."/>
            <person name="Gunde-Cimerman N."/>
            <person name="Dugan L."/>
            <person name="Daly M.J."/>
        </authorList>
    </citation>
    <scope>NUCLEOTIDE SEQUENCE [LARGE SCALE GENOMIC DNA]</scope>
    <source>
        <strain evidence="3 4">MD1149</strain>
    </source>
</reference>
<comment type="caution">
    <text evidence="3">The sequence shown here is derived from an EMBL/GenBank/DDBJ whole genome shotgun (WGS) entry which is preliminary data.</text>
</comment>
<feature type="region of interest" description="Disordered" evidence="2">
    <location>
        <begin position="350"/>
        <end position="425"/>
    </location>
</feature>
<feature type="compositionally biased region" description="Low complexity" evidence="2">
    <location>
        <begin position="30"/>
        <end position="43"/>
    </location>
</feature>
<dbReference type="GO" id="GO:0006361">
    <property type="term" value="P:transcription initiation at RNA polymerase I promoter"/>
    <property type="evidence" value="ECO:0007669"/>
    <property type="project" value="InterPro"/>
</dbReference>
<protein>
    <recommendedName>
        <fullName evidence="5">RNA polymerase I-specific transcription initiation factor RRN3</fullName>
    </recommendedName>
</protein>
<evidence type="ECO:0000256" key="1">
    <source>
        <dbReference type="ARBA" id="ARBA00010098"/>
    </source>
</evidence>
<organism evidence="3 4">
    <name type="scientific">Rhodotorula taiwanensis</name>
    <dbReference type="NCBI Taxonomy" id="741276"/>
    <lineage>
        <taxon>Eukaryota</taxon>
        <taxon>Fungi</taxon>
        <taxon>Dikarya</taxon>
        <taxon>Basidiomycota</taxon>
        <taxon>Pucciniomycotina</taxon>
        <taxon>Microbotryomycetes</taxon>
        <taxon>Sporidiobolales</taxon>
        <taxon>Sporidiobolaceae</taxon>
        <taxon>Rhodotorula</taxon>
    </lineage>
</organism>
<gene>
    <name evidence="3" type="ORF">BMF94_7061</name>
</gene>
<dbReference type="GO" id="GO:0001042">
    <property type="term" value="F:RNA polymerase I core binding"/>
    <property type="evidence" value="ECO:0007669"/>
    <property type="project" value="TreeGrafter"/>
</dbReference>
<feature type="region of interest" description="Disordered" evidence="2">
    <location>
        <begin position="1"/>
        <end position="100"/>
    </location>
</feature>
<name>A0A2S5AZG6_9BASI</name>
<feature type="compositionally biased region" description="Low complexity" evidence="2">
    <location>
        <begin position="1"/>
        <end position="13"/>
    </location>
</feature>
<dbReference type="PANTHER" id="PTHR12790">
    <property type="entry name" value="TRANSCRIPTION INITIATION FACTOR IA RRN3"/>
    <property type="match status" value="1"/>
</dbReference>
<feature type="compositionally biased region" description="Basic residues" evidence="2">
    <location>
        <begin position="62"/>
        <end position="71"/>
    </location>
</feature>
<evidence type="ECO:0000313" key="3">
    <source>
        <dbReference type="EMBL" id="POY69929.1"/>
    </source>
</evidence>
<dbReference type="InterPro" id="IPR007991">
    <property type="entry name" value="RNA_pol_I_trans_ini_fac_RRN3"/>
</dbReference>
<feature type="compositionally biased region" description="Low complexity" evidence="2">
    <location>
        <begin position="833"/>
        <end position="842"/>
    </location>
</feature>
<comment type="similarity">
    <text evidence="1">Belongs to the RRN3 family.</text>
</comment>
<dbReference type="GO" id="GO:0001181">
    <property type="term" value="F:RNA polymerase I general transcription initiation factor activity"/>
    <property type="evidence" value="ECO:0007669"/>
    <property type="project" value="InterPro"/>
</dbReference>
<dbReference type="SUPFAM" id="SSF48371">
    <property type="entry name" value="ARM repeat"/>
    <property type="match status" value="1"/>
</dbReference>
<sequence>MAATTTATPKATAYPRAQPVKRSKAPATMPIATSSAPPLSSAARGKRPRASEGAGETDKDRPRRVKSSRGQKRADVTGAVVDDAEPKAENGSTVTATAQGTEGGGAYRRVMFTSFIKQAFEKRAKGDNEEYNQIIVQFRALLPSATASAAASTSSGQPTATPLSQLRSWLEALTSVVSKLDQSHAPLVETILSIPWAITEEAFTAAYMRFVGALVSARTEWLKVVLEKCVKGFKYRSTYTQSSPHALPHLTRRLIYSRLHSLLRLLLSLVPTLSPSLSPLLALHFPSKRESRAAQICYIDNLLHLTEYCSALSEDVLTLVVERALNIDVEIQGEPEDWEEVEEEMLAAEAAKAPNGKAHAPETAVHDLVDRPMEEESDDSDSDDDDDDDAEDGGLDLDNLSSDDDEPDPINDDDAEKKAAAGQRGMTEAAIRKVLDNRAKLDGILKVVLDHLAIAHSDPSHLDKRDRTAQPTVANPFDTAFADPVVVKEESGSRETTPTAGDVPNIDTVERRMTLFRTFLDIFDRTLLRTFKTRNVQFVLFYLCSLDTASSDHFIGVLLGRALFDSDAPSVTRVAAAGYVASFIARAKYVDATMTRKVVRHLCGYLEGQMEDFARATALATSIAGSRSIAASGGQELPVFYAVAQAVFYIFCFRWKDLLEEEDADDETALFGLDAGRRWMMGLETVKKAVNSSFNPLKVCAQPVVTQFASIAHKTSFMYCYSILDSNRRSGSYRDANPNVVPTSAAVPPPPLRTVSTSSLLNTLTAAQLHLSTPSPAGTPAPQTVPAAAPRQLLVAEEMDSFFPFDPFKLPLSSAYIDPIYREWEGADDDESTTSGDHSSSVDSDEEDTESESDATAGESDADEPAWVKTRGGLAVPGSVTSPASPEDEEFSRSFEAMSLSLSPHSESFGGRRRK</sequence>
<dbReference type="OrthoDB" id="26970at2759"/>
<dbReference type="EMBL" id="PJQD01000164">
    <property type="protein sequence ID" value="POY69929.1"/>
    <property type="molecule type" value="Genomic_DNA"/>
</dbReference>
<feature type="compositionally biased region" description="Acidic residues" evidence="2">
    <location>
        <begin position="843"/>
        <end position="853"/>
    </location>
</feature>
<proteinExistence type="inferred from homology"/>
<feature type="compositionally biased region" description="Acidic residues" evidence="2">
    <location>
        <begin position="375"/>
        <end position="414"/>
    </location>
</feature>
<evidence type="ECO:0008006" key="5">
    <source>
        <dbReference type="Google" id="ProtNLM"/>
    </source>
</evidence>
<evidence type="ECO:0000256" key="2">
    <source>
        <dbReference type="SAM" id="MobiDB-lite"/>
    </source>
</evidence>
<dbReference type="GO" id="GO:0005634">
    <property type="term" value="C:nucleus"/>
    <property type="evidence" value="ECO:0007669"/>
    <property type="project" value="TreeGrafter"/>
</dbReference>
<dbReference type="Proteomes" id="UP000237144">
    <property type="component" value="Unassembled WGS sequence"/>
</dbReference>
<dbReference type="AlphaFoldDB" id="A0A2S5AZG6"/>
<evidence type="ECO:0000313" key="4">
    <source>
        <dbReference type="Proteomes" id="UP000237144"/>
    </source>
</evidence>
<dbReference type="Pfam" id="PF05327">
    <property type="entry name" value="RRN3"/>
    <property type="match status" value="1"/>
</dbReference>
<keyword evidence="4" id="KW-1185">Reference proteome</keyword>